<dbReference type="PANTHER" id="PTHR30055">
    <property type="entry name" value="HTH-TYPE TRANSCRIPTIONAL REGULATOR RUTR"/>
    <property type="match status" value="1"/>
</dbReference>
<dbReference type="EMBL" id="AOUO01000644">
    <property type="protein sequence ID" value="EOD63264.1"/>
    <property type="molecule type" value="Genomic_DNA"/>
</dbReference>
<dbReference type="GO" id="GO:0000976">
    <property type="term" value="F:transcription cis-regulatory region binding"/>
    <property type="evidence" value="ECO:0007669"/>
    <property type="project" value="TreeGrafter"/>
</dbReference>
<evidence type="ECO:0000313" key="8">
    <source>
        <dbReference type="Proteomes" id="UP000014139"/>
    </source>
</evidence>
<evidence type="ECO:0000256" key="1">
    <source>
        <dbReference type="ARBA" id="ARBA00023015"/>
    </source>
</evidence>
<evidence type="ECO:0000256" key="5">
    <source>
        <dbReference type="SAM" id="MobiDB-lite"/>
    </source>
</evidence>
<dbReference type="OrthoDB" id="3818006at2"/>
<dbReference type="Gene3D" id="1.10.357.10">
    <property type="entry name" value="Tetracycline Repressor, domain 2"/>
    <property type="match status" value="1"/>
</dbReference>
<gene>
    <name evidence="7" type="ORF">H480_38085</name>
</gene>
<dbReference type="Pfam" id="PF02909">
    <property type="entry name" value="TetR_C_1"/>
    <property type="match status" value="1"/>
</dbReference>
<dbReference type="PANTHER" id="PTHR30055:SF151">
    <property type="entry name" value="TRANSCRIPTIONAL REGULATORY PROTEIN"/>
    <property type="match status" value="1"/>
</dbReference>
<dbReference type="InterPro" id="IPR036271">
    <property type="entry name" value="Tet_transcr_reg_TetR-rel_C_sf"/>
</dbReference>
<dbReference type="eggNOG" id="COG1309">
    <property type="taxonomic scope" value="Bacteria"/>
</dbReference>
<evidence type="ECO:0000256" key="2">
    <source>
        <dbReference type="ARBA" id="ARBA00023125"/>
    </source>
</evidence>
<keyword evidence="3" id="KW-0804">Transcription</keyword>
<dbReference type="PROSITE" id="PS50977">
    <property type="entry name" value="HTH_TETR_2"/>
    <property type="match status" value="1"/>
</dbReference>
<name>R1HYA9_9PSEU</name>
<dbReference type="InterPro" id="IPR050109">
    <property type="entry name" value="HTH-type_TetR-like_transc_reg"/>
</dbReference>
<comment type="caution">
    <text evidence="7">The sequence shown here is derived from an EMBL/GenBank/DDBJ whole genome shotgun (WGS) entry which is preliminary data.</text>
</comment>
<dbReference type="InterPro" id="IPR009057">
    <property type="entry name" value="Homeodomain-like_sf"/>
</dbReference>
<feature type="domain" description="HTH tetR-type" evidence="6">
    <location>
        <begin position="21"/>
        <end position="81"/>
    </location>
</feature>
<dbReference type="InterPro" id="IPR004111">
    <property type="entry name" value="Repressor_TetR_C"/>
</dbReference>
<dbReference type="SUPFAM" id="SSF46689">
    <property type="entry name" value="Homeodomain-like"/>
    <property type="match status" value="1"/>
</dbReference>
<evidence type="ECO:0000256" key="4">
    <source>
        <dbReference type="PROSITE-ProRule" id="PRU00335"/>
    </source>
</evidence>
<feature type="DNA-binding region" description="H-T-H motif" evidence="4">
    <location>
        <begin position="44"/>
        <end position="63"/>
    </location>
</feature>
<reference evidence="7 8" key="1">
    <citation type="submission" date="2013-02" db="EMBL/GenBank/DDBJ databases">
        <title>Draft genome sequence of Amycolatopsis vancoresmycina strain DSM 44592T.</title>
        <authorList>
            <person name="Kumar S."/>
            <person name="Kaur N."/>
            <person name="Kaur C."/>
            <person name="Raghava G.P.S."/>
            <person name="Mayilraj S."/>
        </authorList>
    </citation>
    <scope>NUCLEOTIDE SEQUENCE [LARGE SCALE GENOMIC DNA]</scope>
    <source>
        <strain evidence="7 8">DSM 44592</strain>
    </source>
</reference>
<feature type="region of interest" description="Disordered" evidence="5">
    <location>
        <begin position="1"/>
        <end position="22"/>
    </location>
</feature>
<dbReference type="Proteomes" id="UP000014139">
    <property type="component" value="Unassembled WGS sequence"/>
</dbReference>
<sequence>MQDHPVIWMRPEHGTRGPKPAHGRRDVAAAAVRIADAEGIDAVSMRRIAAELGTGTTSLYRYVSKKDDVLELMGDEVLGELRDTTLPDGWRPGLCAIACLLRETALRHPWLPSLASGRANHGPNSLWWSELTLSVFDGLDLDTDEMLATLGTLSAFVLGHVLGELGDREAARRSGLTHEQWMDQQGEYGPAIMGSGRYPRLTRVMIEAQTPHAADRQDRLFEAGLERVLDGLAAHLPRN</sequence>
<dbReference type="Gene3D" id="1.10.10.60">
    <property type="entry name" value="Homeodomain-like"/>
    <property type="match status" value="1"/>
</dbReference>
<dbReference type="GO" id="GO:0003700">
    <property type="term" value="F:DNA-binding transcription factor activity"/>
    <property type="evidence" value="ECO:0007669"/>
    <property type="project" value="TreeGrafter"/>
</dbReference>
<dbReference type="SUPFAM" id="SSF48498">
    <property type="entry name" value="Tetracyclin repressor-like, C-terminal domain"/>
    <property type="match status" value="1"/>
</dbReference>
<dbReference type="Pfam" id="PF00440">
    <property type="entry name" value="TetR_N"/>
    <property type="match status" value="1"/>
</dbReference>
<keyword evidence="2 4" id="KW-0238">DNA-binding</keyword>
<dbReference type="AlphaFoldDB" id="R1HYA9"/>
<dbReference type="PATRIC" id="fig|1292037.4.peg.7150"/>
<dbReference type="InterPro" id="IPR001647">
    <property type="entry name" value="HTH_TetR"/>
</dbReference>
<keyword evidence="8" id="KW-1185">Reference proteome</keyword>
<dbReference type="RefSeq" id="WP_004560567.1">
    <property type="nucleotide sequence ID" value="NZ_AOUO01000644.1"/>
</dbReference>
<protein>
    <submittedName>
        <fullName evidence="7">TetR family transcriptional regulator</fullName>
    </submittedName>
</protein>
<keyword evidence="1" id="KW-0805">Transcription regulation</keyword>
<dbReference type="GO" id="GO:0045892">
    <property type="term" value="P:negative regulation of DNA-templated transcription"/>
    <property type="evidence" value="ECO:0007669"/>
    <property type="project" value="InterPro"/>
</dbReference>
<organism evidence="7 8">
    <name type="scientific">Amycolatopsis vancoresmycina DSM 44592</name>
    <dbReference type="NCBI Taxonomy" id="1292037"/>
    <lineage>
        <taxon>Bacteria</taxon>
        <taxon>Bacillati</taxon>
        <taxon>Actinomycetota</taxon>
        <taxon>Actinomycetes</taxon>
        <taxon>Pseudonocardiales</taxon>
        <taxon>Pseudonocardiaceae</taxon>
        <taxon>Amycolatopsis</taxon>
    </lineage>
</organism>
<accession>R1HYA9</accession>
<proteinExistence type="predicted"/>
<evidence type="ECO:0000256" key="3">
    <source>
        <dbReference type="ARBA" id="ARBA00023163"/>
    </source>
</evidence>
<evidence type="ECO:0000259" key="6">
    <source>
        <dbReference type="PROSITE" id="PS50977"/>
    </source>
</evidence>
<evidence type="ECO:0000313" key="7">
    <source>
        <dbReference type="EMBL" id="EOD63264.1"/>
    </source>
</evidence>